<dbReference type="EMBL" id="JACASE010000012">
    <property type="protein sequence ID" value="KAF6422865.1"/>
    <property type="molecule type" value="Genomic_DNA"/>
</dbReference>
<comment type="caution">
    <text evidence="1">The sequence shown here is derived from an EMBL/GenBank/DDBJ whole genome shotgun (WGS) entry which is preliminary data.</text>
</comment>
<evidence type="ECO:0000313" key="1">
    <source>
        <dbReference type="EMBL" id="KAF6422865.1"/>
    </source>
</evidence>
<reference evidence="1 2" key="1">
    <citation type="journal article" date="2020" name="Nature">
        <title>Six reference-quality genomes reveal evolution of bat adaptations.</title>
        <authorList>
            <person name="Jebb D."/>
            <person name="Huang Z."/>
            <person name="Pippel M."/>
            <person name="Hughes G.M."/>
            <person name="Lavrichenko K."/>
            <person name="Devanna P."/>
            <person name="Winkler S."/>
            <person name="Jermiin L.S."/>
            <person name="Skirmuntt E.C."/>
            <person name="Katzourakis A."/>
            <person name="Burkitt-Gray L."/>
            <person name="Ray D.A."/>
            <person name="Sullivan K.A.M."/>
            <person name="Roscito J.G."/>
            <person name="Kirilenko B.M."/>
            <person name="Davalos L.M."/>
            <person name="Corthals A.P."/>
            <person name="Power M.L."/>
            <person name="Jones G."/>
            <person name="Ransome R.D."/>
            <person name="Dechmann D.K.N."/>
            <person name="Locatelli A.G."/>
            <person name="Puechmaille S.J."/>
            <person name="Fedrigo O."/>
            <person name="Jarvis E.D."/>
            <person name="Hiller M."/>
            <person name="Vernes S.C."/>
            <person name="Myers E.W."/>
            <person name="Teeling E.C."/>
        </authorList>
    </citation>
    <scope>NUCLEOTIDE SEQUENCE [LARGE SCALE GENOMIC DNA]</scope>
    <source>
        <strain evidence="1">MRouAeg1</strain>
        <tissue evidence="1">Muscle</tissue>
    </source>
</reference>
<proteinExistence type="predicted"/>
<dbReference type="AlphaFoldDB" id="A0A7J8DIH7"/>
<organism evidence="1 2">
    <name type="scientific">Rousettus aegyptiacus</name>
    <name type="common">Egyptian fruit bat</name>
    <name type="synonym">Pteropus aegyptiacus</name>
    <dbReference type="NCBI Taxonomy" id="9407"/>
    <lineage>
        <taxon>Eukaryota</taxon>
        <taxon>Metazoa</taxon>
        <taxon>Chordata</taxon>
        <taxon>Craniata</taxon>
        <taxon>Vertebrata</taxon>
        <taxon>Euteleostomi</taxon>
        <taxon>Mammalia</taxon>
        <taxon>Eutheria</taxon>
        <taxon>Laurasiatheria</taxon>
        <taxon>Chiroptera</taxon>
        <taxon>Yinpterochiroptera</taxon>
        <taxon>Pteropodoidea</taxon>
        <taxon>Pteropodidae</taxon>
        <taxon>Rousettinae</taxon>
        <taxon>Rousettus</taxon>
    </lineage>
</organism>
<sequence length="140" mass="16319">MNSQHRIVGNSFVMLHFTCSEPHSTYRTAPSSLGSKTFKKILKIESSRLEASVGHRIQGDVYRLALWETTLIYSRVIARACVGVSRNWKNLLPNQRSRPVLYFEFVQQASRKERERVESWNICSNSCKSQQLVCDKKYRY</sequence>
<accession>A0A7J8DIH7</accession>
<gene>
    <name evidence="1" type="ORF">HJG63_008654</name>
</gene>
<dbReference type="Proteomes" id="UP000593571">
    <property type="component" value="Unassembled WGS sequence"/>
</dbReference>
<evidence type="ECO:0000313" key="2">
    <source>
        <dbReference type="Proteomes" id="UP000593571"/>
    </source>
</evidence>
<name>A0A7J8DIH7_ROUAE</name>
<protein>
    <submittedName>
        <fullName evidence="1">Uncharacterized protein</fullName>
    </submittedName>
</protein>
<keyword evidence="2" id="KW-1185">Reference proteome</keyword>